<sequence length="44" mass="5153">MIRPLLLSLKIILHRDATQHKSRKTNSIELRSNKILNDTHTMTN</sequence>
<evidence type="ECO:0000313" key="1">
    <source>
        <dbReference type="EMBL" id="MBX14671.1"/>
    </source>
</evidence>
<dbReference type="EMBL" id="GGEC01034187">
    <property type="protein sequence ID" value="MBX14671.1"/>
    <property type="molecule type" value="Transcribed_RNA"/>
</dbReference>
<organism evidence="1">
    <name type="scientific">Rhizophora mucronata</name>
    <name type="common">Asiatic mangrove</name>
    <dbReference type="NCBI Taxonomy" id="61149"/>
    <lineage>
        <taxon>Eukaryota</taxon>
        <taxon>Viridiplantae</taxon>
        <taxon>Streptophyta</taxon>
        <taxon>Embryophyta</taxon>
        <taxon>Tracheophyta</taxon>
        <taxon>Spermatophyta</taxon>
        <taxon>Magnoliopsida</taxon>
        <taxon>eudicotyledons</taxon>
        <taxon>Gunneridae</taxon>
        <taxon>Pentapetalae</taxon>
        <taxon>rosids</taxon>
        <taxon>fabids</taxon>
        <taxon>Malpighiales</taxon>
        <taxon>Rhizophoraceae</taxon>
        <taxon>Rhizophora</taxon>
    </lineage>
</organism>
<reference evidence="1" key="1">
    <citation type="submission" date="2018-02" db="EMBL/GenBank/DDBJ databases">
        <title>Rhizophora mucronata_Transcriptome.</title>
        <authorList>
            <person name="Meera S.P."/>
            <person name="Sreeshan A."/>
            <person name="Augustine A."/>
        </authorList>
    </citation>
    <scope>NUCLEOTIDE SEQUENCE</scope>
    <source>
        <tissue evidence="1">Leaf</tissue>
    </source>
</reference>
<accession>A0A2P2L9M4</accession>
<protein>
    <submittedName>
        <fullName evidence="1">Uncharacterized protein</fullName>
    </submittedName>
</protein>
<name>A0A2P2L9M4_RHIMU</name>
<dbReference type="AlphaFoldDB" id="A0A2P2L9M4"/>
<proteinExistence type="predicted"/>